<accession>A0A9P8S1T4</accession>
<dbReference type="KEGG" id="ssao:94294971"/>
<gene>
    <name evidence="2" type="ORF">SS50377_20948</name>
</gene>
<keyword evidence="1" id="KW-0175">Coiled coil</keyword>
<proteinExistence type="predicted"/>
<sequence length="127" mass="14892">MDENIHSQPLTIWSERRSSIRSGHKEKDGLQKLNSQSFIRKTTEFFETRETANALPSLEDLSDDTKNQKLSPVELLYGKLELSRDQLIILIKQVNKQLEVQQRNYQQVESMVVINNKQVKILRKRVI</sequence>
<dbReference type="RefSeq" id="XP_067768367.1">
    <property type="nucleotide sequence ID" value="XM_067904885.1"/>
</dbReference>
<organism evidence="2 3">
    <name type="scientific">Spironucleus salmonicida</name>
    <dbReference type="NCBI Taxonomy" id="348837"/>
    <lineage>
        <taxon>Eukaryota</taxon>
        <taxon>Metamonada</taxon>
        <taxon>Diplomonadida</taxon>
        <taxon>Hexamitidae</taxon>
        <taxon>Hexamitinae</taxon>
        <taxon>Spironucleus</taxon>
    </lineage>
</organism>
<dbReference type="GeneID" id="94294971"/>
<dbReference type="EMBL" id="AUWU02000001">
    <property type="protein sequence ID" value="KAH0577594.1"/>
    <property type="molecule type" value="Genomic_DNA"/>
</dbReference>
<name>A0A9P8S1T4_9EUKA</name>
<evidence type="ECO:0000313" key="3">
    <source>
        <dbReference type="Proteomes" id="UP000018208"/>
    </source>
</evidence>
<comment type="caution">
    <text evidence="2">The sequence shown here is derived from an EMBL/GenBank/DDBJ whole genome shotgun (WGS) entry which is preliminary data.</text>
</comment>
<feature type="coiled-coil region" evidence="1">
    <location>
        <begin position="84"/>
        <end position="111"/>
    </location>
</feature>
<protein>
    <submittedName>
        <fullName evidence="2">Uncharacterized protein</fullName>
    </submittedName>
</protein>
<dbReference type="AlphaFoldDB" id="A0A9P8S1T4"/>
<reference evidence="2 3" key="1">
    <citation type="journal article" date="2014" name="PLoS Genet.">
        <title>The Genome of Spironucleus salmonicida Highlights a Fish Pathogen Adapted to Fluctuating Environments.</title>
        <authorList>
            <person name="Xu F."/>
            <person name="Jerlstrom-Hultqvist J."/>
            <person name="Einarsson E."/>
            <person name="Astvaldsson A."/>
            <person name="Svard S.G."/>
            <person name="Andersson J.O."/>
        </authorList>
    </citation>
    <scope>NUCLEOTIDE SEQUENCE [LARGE SCALE GENOMIC DNA]</scope>
    <source>
        <strain evidence="2 3">ATCC 50377</strain>
    </source>
</reference>
<evidence type="ECO:0000313" key="2">
    <source>
        <dbReference type="EMBL" id="KAH0577594.1"/>
    </source>
</evidence>
<evidence type="ECO:0000256" key="1">
    <source>
        <dbReference type="SAM" id="Coils"/>
    </source>
</evidence>
<keyword evidence="3" id="KW-1185">Reference proteome</keyword>
<dbReference type="Proteomes" id="UP000018208">
    <property type="component" value="Unassembled WGS sequence"/>
</dbReference>